<feature type="domain" description="Phage neck terminator protein gp12-like" evidence="1">
    <location>
        <begin position="11"/>
        <end position="152"/>
    </location>
</feature>
<name>A0ABR7HCW7_9FIRM</name>
<evidence type="ECO:0000313" key="2">
    <source>
        <dbReference type="EMBL" id="MBC5710999.1"/>
    </source>
</evidence>
<proteinExistence type="predicted"/>
<reference evidence="2 3" key="1">
    <citation type="submission" date="2020-08" db="EMBL/GenBank/DDBJ databases">
        <title>Genome public.</title>
        <authorList>
            <person name="Liu C."/>
            <person name="Sun Q."/>
        </authorList>
    </citation>
    <scope>NUCLEOTIDE SEQUENCE [LARGE SCALE GENOMIC DNA]</scope>
    <source>
        <strain evidence="2 3">NSJ-66</strain>
    </source>
</reference>
<gene>
    <name evidence="2" type="ORF">H8S75_23970</name>
</gene>
<sequence>MIDQKSINLIITEGLKTVTGCEVVKSNLAGAPIPSYPYISFSILNTETRKGTYSGKGTRYLPLTQTWSLTVQGDDDDETMMIALKARDWLEEAGRLELGDHGIIVRSSGAVQNRDTLLTVAYEYRKGFDIVLALMNEIQEPEIETIDNVNIKEE</sequence>
<dbReference type="Proteomes" id="UP000634672">
    <property type="component" value="Unassembled WGS sequence"/>
</dbReference>
<keyword evidence="3" id="KW-1185">Reference proteome</keyword>
<protein>
    <recommendedName>
        <fullName evidence="1">Phage neck terminator protein gp12-like domain-containing protein</fullName>
    </recommendedName>
</protein>
<accession>A0ABR7HCW7</accession>
<dbReference type="Pfam" id="PF23961">
    <property type="entry name" value="Phage_tail_terminator_9"/>
    <property type="match status" value="1"/>
</dbReference>
<comment type="caution">
    <text evidence="2">The sequence shown here is derived from an EMBL/GenBank/DDBJ whole genome shotgun (WGS) entry which is preliminary data.</text>
</comment>
<evidence type="ECO:0000259" key="1">
    <source>
        <dbReference type="Pfam" id="PF23961"/>
    </source>
</evidence>
<evidence type="ECO:0000313" key="3">
    <source>
        <dbReference type="Proteomes" id="UP000634672"/>
    </source>
</evidence>
<organism evidence="2 3">
    <name type="scientific">Hungatella hominis</name>
    <dbReference type="NCBI Taxonomy" id="2763050"/>
    <lineage>
        <taxon>Bacteria</taxon>
        <taxon>Bacillati</taxon>
        <taxon>Bacillota</taxon>
        <taxon>Clostridia</taxon>
        <taxon>Lachnospirales</taxon>
        <taxon>Lachnospiraceae</taxon>
        <taxon>Hungatella</taxon>
    </lineage>
</organism>
<dbReference type="EMBL" id="JACOPB010000014">
    <property type="protein sequence ID" value="MBC5710999.1"/>
    <property type="molecule type" value="Genomic_DNA"/>
</dbReference>
<dbReference type="InterPro" id="IPR057087">
    <property type="entry name" value="Gp12-like"/>
</dbReference>
<dbReference type="NCBIfam" id="NF047498">
    <property type="entry name" value="LIC_12616_fam"/>
    <property type="match status" value="1"/>
</dbReference>
<dbReference type="RefSeq" id="WP_187023695.1">
    <property type="nucleotide sequence ID" value="NZ_JACOPB010000014.1"/>
</dbReference>